<dbReference type="EMBL" id="KZ613786">
    <property type="protein sequence ID" value="PMD61149.1"/>
    <property type="molecule type" value="Genomic_DNA"/>
</dbReference>
<keyword evidence="4" id="KW-1185">Reference proteome</keyword>
<dbReference type="InterPro" id="IPR056599">
    <property type="entry name" value="AAA_lid_fung"/>
</dbReference>
<evidence type="ECO:0000313" key="4">
    <source>
        <dbReference type="Proteomes" id="UP000235371"/>
    </source>
</evidence>
<feature type="domain" description="AAA+ ATPase" evidence="2">
    <location>
        <begin position="740"/>
        <end position="867"/>
    </location>
</feature>
<dbReference type="GeneID" id="36586087"/>
<feature type="region of interest" description="Disordered" evidence="1">
    <location>
        <begin position="103"/>
        <end position="134"/>
    </location>
</feature>
<feature type="compositionally biased region" description="Polar residues" evidence="1">
    <location>
        <begin position="1"/>
        <end position="12"/>
    </location>
</feature>
<reference evidence="3 4" key="1">
    <citation type="submission" date="2016-04" db="EMBL/GenBank/DDBJ databases">
        <title>A degradative enzymes factory behind the ericoid mycorrhizal symbiosis.</title>
        <authorList>
            <consortium name="DOE Joint Genome Institute"/>
            <person name="Martino E."/>
            <person name="Morin E."/>
            <person name="Grelet G."/>
            <person name="Kuo A."/>
            <person name="Kohler A."/>
            <person name="Daghino S."/>
            <person name="Barry K."/>
            <person name="Choi C."/>
            <person name="Cichocki N."/>
            <person name="Clum A."/>
            <person name="Copeland A."/>
            <person name="Hainaut M."/>
            <person name="Haridas S."/>
            <person name="Labutti K."/>
            <person name="Lindquist E."/>
            <person name="Lipzen A."/>
            <person name="Khouja H.-R."/>
            <person name="Murat C."/>
            <person name="Ohm R."/>
            <person name="Olson A."/>
            <person name="Spatafora J."/>
            <person name="Veneault-Fourrey C."/>
            <person name="Henrissat B."/>
            <person name="Grigoriev I."/>
            <person name="Martin F."/>
            <person name="Perotto S."/>
        </authorList>
    </citation>
    <scope>NUCLEOTIDE SEQUENCE [LARGE SCALE GENOMIC DNA]</scope>
    <source>
        <strain evidence="3 4">E</strain>
    </source>
</reference>
<gene>
    <name evidence="3" type="ORF">K444DRAFT_587115</name>
</gene>
<organism evidence="3 4">
    <name type="scientific">Hyaloscypha bicolor E</name>
    <dbReference type="NCBI Taxonomy" id="1095630"/>
    <lineage>
        <taxon>Eukaryota</taxon>
        <taxon>Fungi</taxon>
        <taxon>Dikarya</taxon>
        <taxon>Ascomycota</taxon>
        <taxon>Pezizomycotina</taxon>
        <taxon>Leotiomycetes</taxon>
        <taxon>Helotiales</taxon>
        <taxon>Hyaloscyphaceae</taxon>
        <taxon>Hyaloscypha</taxon>
        <taxon>Hyaloscypha bicolor</taxon>
    </lineage>
</organism>
<feature type="region of interest" description="Disordered" evidence="1">
    <location>
        <begin position="406"/>
        <end position="425"/>
    </location>
</feature>
<dbReference type="GO" id="GO:0005524">
    <property type="term" value="F:ATP binding"/>
    <property type="evidence" value="ECO:0007669"/>
    <property type="project" value="InterPro"/>
</dbReference>
<feature type="compositionally biased region" description="Basic and acidic residues" evidence="1">
    <location>
        <begin position="1086"/>
        <end position="1098"/>
    </location>
</feature>
<evidence type="ECO:0000256" key="1">
    <source>
        <dbReference type="SAM" id="MobiDB-lite"/>
    </source>
</evidence>
<feature type="compositionally biased region" description="Basic and acidic residues" evidence="1">
    <location>
        <begin position="124"/>
        <end position="134"/>
    </location>
</feature>
<feature type="region of interest" description="Disordered" evidence="1">
    <location>
        <begin position="996"/>
        <end position="1098"/>
    </location>
</feature>
<dbReference type="Proteomes" id="UP000235371">
    <property type="component" value="Unassembled WGS sequence"/>
</dbReference>
<dbReference type="InterPro" id="IPR003959">
    <property type="entry name" value="ATPase_AAA_core"/>
</dbReference>
<dbReference type="RefSeq" id="XP_024738053.1">
    <property type="nucleotide sequence ID" value="XM_024878010.1"/>
</dbReference>
<dbReference type="SUPFAM" id="SSF52540">
    <property type="entry name" value="P-loop containing nucleoside triphosphate hydrolases"/>
    <property type="match status" value="1"/>
</dbReference>
<dbReference type="InterPro" id="IPR027417">
    <property type="entry name" value="P-loop_NTPase"/>
</dbReference>
<protein>
    <recommendedName>
        <fullName evidence="2">AAA+ ATPase domain-containing protein</fullName>
    </recommendedName>
</protein>
<dbReference type="InterPro" id="IPR003593">
    <property type="entry name" value="AAA+_ATPase"/>
</dbReference>
<dbReference type="CDD" id="cd19481">
    <property type="entry name" value="RecA-like_protease"/>
    <property type="match status" value="1"/>
</dbReference>
<feature type="compositionally biased region" description="Gly residues" evidence="1">
    <location>
        <begin position="1048"/>
        <end position="1065"/>
    </location>
</feature>
<feature type="region of interest" description="Disordered" evidence="1">
    <location>
        <begin position="438"/>
        <end position="457"/>
    </location>
</feature>
<sequence length="1098" mass="125677">MSTSSKRTSPSTLDDDPSLKAETSRSAKQAKLETSLDVHETRFAQEDEDTNLHAETDHLNRRGSLATSSGDADFATVLHFMKAKIIDLEAKLSQMQGQATAAGESAPASFLNGDGNQFDNATGEEFRQPAPEEAKRKPAIAMLNRVQWVPFKNAYPDEVPYAIEVLMGPAKFYWQRRAEEREMKDRIEEAKIYDAAIKHQEVVRDKQKEVAKAKVKVANGNAAEPSRKEMPERIRINSQPVLAILADIASEKWTSGPKVMLRPYKFLVAYEDEIRERFEFLTKLWAKRPKPEDVTMSASAVTTYEPETLEDDLGLYEGSLYQGRQSDTSSLLSQERRAQRRVDLTTTYDAFQDLACLIEFMDDDLMPVQRRYVFPGTYPKIHFRDLWYLYQPGEWVTLDERRGRRFSSDAGPEDDKPSSQPGNLGERVAGFWRVRKTVGGRPRLSPPNKDERNRAPASEVTPLTVRCYRIDYDGDGFGPIWVDFDFQPWEGEKLIEQLEIVPVRLLKKAREKRDLYIKRGKQFMELTVPQHRIHSGPLLDFHPSGRLFEHVTPGQRDVYGSVIVDFKETARTNPKMVMKLGFESSIGLWDLDLCLTEDYPLYVWEDRKGGRWKEAMDEIYDDSHIDEHLKHKQIRLDPFLSRYENLRQGETVDGSEFENDEYCLLPNRVCAYILQRRRFAILKLNCLRPQGPDAHNWDDLFLTRDNKETVKAQTMSHFRNKRLRAAHPEIQFDLNQEKGLGLIILLHGVPGVGKTSTAECVAQLLGKPLFPITCGDLGTSAEQVETQLYEIFGKAEKWDCVLLLDEADVFLASRGKNDLKRNAVVSVFLRILELYTGILFLTTNRIGVLDEAFMSRIHTQLYYPPLELEQSMKIWATNLRKLGKRKRGTLQIDEDQILKFARNHFAQNDGRATRWNGRQIRNACQAAAALTEHEAFDGCTNDGIHTPDPSIIQEIARLEVRHFSKVDKAMREFHEYMTSVCGEDFSGGAKMRMERDDDYKMKGERDDDYDPRDRRYQDHRFVGHDPAPAPRSPKPDTYGPEEGLGLSSYGGGGGYGGPPRGGGGVFSPHDRDQRSRPRFGSGTFPREQDRDRDRQYFP</sequence>
<dbReference type="GO" id="GO:0016887">
    <property type="term" value="F:ATP hydrolysis activity"/>
    <property type="evidence" value="ECO:0007669"/>
    <property type="project" value="InterPro"/>
</dbReference>
<name>A0A2J6TDT2_9HELO</name>
<dbReference type="Gene3D" id="3.40.50.300">
    <property type="entry name" value="P-loop containing nucleotide triphosphate hydrolases"/>
    <property type="match status" value="1"/>
</dbReference>
<dbReference type="InParanoid" id="A0A2J6TDT2"/>
<dbReference type="InterPro" id="IPR054289">
    <property type="entry name" value="DUF7025"/>
</dbReference>
<feature type="compositionally biased region" description="Basic and acidic residues" evidence="1">
    <location>
        <begin position="17"/>
        <end position="55"/>
    </location>
</feature>
<dbReference type="Pfam" id="PF00004">
    <property type="entry name" value="AAA"/>
    <property type="match status" value="1"/>
</dbReference>
<dbReference type="SMART" id="SM00382">
    <property type="entry name" value="AAA"/>
    <property type="match status" value="1"/>
</dbReference>
<dbReference type="Pfam" id="PF23232">
    <property type="entry name" value="AAA_lid_13"/>
    <property type="match status" value="1"/>
</dbReference>
<evidence type="ECO:0000313" key="3">
    <source>
        <dbReference type="EMBL" id="PMD61149.1"/>
    </source>
</evidence>
<proteinExistence type="predicted"/>
<dbReference type="OrthoDB" id="10042665at2759"/>
<feature type="region of interest" description="Disordered" evidence="1">
    <location>
        <begin position="1"/>
        <end position="55"/>
    </location>
</feature>
<dbReference type="AlphaFoldDB" id="A0A2J6TDT2"/>
<accession>A0A2J6TDT2</accession>
<feature type="compositionally biased region" description="Basic and acidic residues" evidence="1">
    <location>
        <begin position="996"/>
        <end position="1023"/>
    </location>
</feature>
<evidence type="ECO:0000259" key="2">
    <source>
        <dbReference type="SMART" id="SM00382"/>
    </source>
</evidence>
<dbReference type="PANTHER" id="PTHR46411:SF2">
    <property type="entry name" value="AAA+ ATPASE DOMAIN-CONTAINING PROTEIN"/>
    <property type="match status" value="1"/>
</dbReference>
<dbReference type="PANTHER" id="PTHR46411">
    <property type="entry name" value="FAMILY ATPASE, PUTATIVE-RELATED"/>
    <property type="match status" value="1"/>
</dbReference>
<dbReference type="Pfam" id="PF22942">
    <property type="entry name" value="DUF7025"/>
    <property type="match status" value="1"/>
</dbReference>